<dbReference type="AlphaFoldDB" id="A0A7K3WVE1"/>
<feature type="signal peptide" evidence="2">
    <location>
        <begin position="1"/>
        <end position="22"/>
    </location>
</feature>
<accession>A0A7K3WVE1</accession>
<evidence type="ECO:0000256" key="2">
    <source>
        <dbReference type="SAM" id="SignalP"/>
    </source>
</evidence>
<dbReference type="RefSeq" id="WP_163286412.1">
    <property type="nucleotide sequence ID" value="NZ_JAAGVY010000038.1"/>
</dbReference>
<keyword evidence="1" id="KW-0175">Coiled coil</keyword>
<evidence type="ECO:0000313" key="4">
    <source>
        <dbReference type="Proteomes" id="UP000486602"/>
    </source>
</evidence>
<organism evidence="3 4">
    <name type="scientific">Cryomorpha ignava</name>
    <dbReference type="NCBI Taxonomy" id="101383"/>
    <lineage>
        <taxon>Bacteria</taxon>
        <taxon>Pseudomonadati</taxon>
        <taxon>Bacteroidota</taxon>
        <taxon>Flavobacteriia</taxon>
        <taxon>Flavobacteriales</taxon>
        <taxon>Cryomorphaceae</taxon>
        <taxon>Cryomorpha</taxon>
    </lineage>
</organism>
<feature type="coiled-coil region" evidence="1">
    <location>
        <begin position="291"/>
        <end position="318"/>
    </location>
</feature>
<evidence type="ECO:0008006" key="5">
    <source>
        <dbReference type="Google" id="ProtNLM"/>
    </source>
</evidence>
<evidence type="ECO:0000313" key="3">
    <source>
        <dbReference type="EMBL" id="NEN25011.1"/>
    </source>
</evidence>
<proteinExistence type="predicted"/>
<keyword evidence="4" id="KW-1185">Reference proteome</keyword>
<feature type="chain" id="PRO_5029778260" description="Outer membrane beta-barrel protein" evidence="2">
    <location>
        <begin position="23"/>
        <end position="491"/>
    </location>
</feature>
<gene>
    <name evidence="3" type="ORF">G3O08_16035</name>
</gene>
<dbReference type="EMBL" id="JAAGVY010000038">
    <property type="protein sequence ID" value="NEN25011.1"/>
    <property type="molecule type" value="Genomic_DNA"/>
</dbReference>
<name>A0A7K3WVE1_9FLAO</name>
<comment type="caution">
    <text evidence="3">The sequence shown here is derived from an EMBL/GenBank/DDBJ whole genome shotgun (WGS) entry which is preliminary data.</text>
</comment>
<protein>
    <recommendedName>
        <fullName evidence="5">Outer membrane beta-barrel protein</fullName>
    </recommendedName>
</protein>
<reference evidence="3 4" key="1">
    <citation type="submission" date="2020-02" db="EMBL/GenBank/DDBJ databases">
        <title>Out from the shadows clarifying the taxonomy of the family Cryomorphaceae and related taxa by utilizing the GTDB taxonomic framework.</title>
        <authorList>
            <person name="Bowman J.P."/>
        </authorList>
    </citation>
    <scope>NUCLEOTIDE SEQUENCE [LARGE SCALE GENOMIC DNA]</scope>
    <source>
        <strain evidence="3 4">QSSC 1-22</strain>
    </source>
</reference>
<evidence type="ECO:0000256" key="1">
    <source>
        <dbReference type="SAM" id="Coils"/>
    </source>
</evidence>
<sequence>MITLRRISTLIAFIVFSQVAFAQGNFRFPSLNDARNGHLKAFKIPKVNDFKKFTKGYGKQLAILDRRSEKAYRKSFLKFIDLEDKLLYTLCDSNAFRANALMRSAAASFGKMETDRNNKPQTLKSQKQKVISAAVKLSEENIPGLNTQNSNQAEVKHKANQKKYGSKYYADYMKKRVHLYKTTFKEGTKQQKKMLRKLRKRALLWQSYKEQDSKLLAGFADKHMGIMKSLEAKPEFASIMKPQMADYSGTQLDPKMNASSFSQTKLLDMLQKKITADGLLSPDQVNGAKNVKELFAKLQKVKQEVNDTTSQANKKETKEKPVKIDGKSSKRFWDRLYGGADFDWENSTGYYPDGLGVTLDGGYHISDNSGLTIELQTVFNASKMGWANDKRFESTLVSNYTIGANIDYRIWKVFFAGIGSEFIINNIEAPAPELIQRLENPKYTFGIPLIFRVLLPISGANSTNIEFRYDLNSKNNIKPQFDFKVGFLIGR</sequence>
<keyword evidence="2" id="KW-0732">Signal</keyword>
<dbReference type="Proteomes" id="UP000486602">
    <property type="component" value="Unassembled WGS sequence"/>
</dbReference>